<feature type="modified residue" description="N6-(pyridoxal phosphate)lysine" evidence="5">
    <location>
        <position position="91"/>
    </location>
</feature>
<accession>A0A6P8H7S4</accession>
<reference evidence="8" key="1">
    <citation type="submission" date="2025-08" db="UniProtKB">
        <authorList>
            <consortium name="RefSeq"/>
        </authorList>
    </citation>
    <scope>IDENTIFICATION</scope>
    <source>
        <tissue evidence="8">Tentacle</tissue>
    </source>
</reference>
<evidence type="ECO:0000256" key="1">
    <source>
        <dbReference type="ARBA" id="ARBA00001933"/>
    </source>
</evidence>
<feature type="domain" description="Tryptophan synthase beta chain-like PALP" evidence="6">
    <location>
        <begin position="53"/>
        <end position="357"/>
    </location>
</feature>
<dbReference type="Gene3D" id="3.40.50.1100">
    <property type="match status" value="2"/>
</dbReference>
<evidence type="ECO:0000313" key="8">
    <source>
        <dbReference type="RefSeq" id="XP_031548782.1"/>
    </source>
</evidence>
<feature type="unsure residue" description="D or N" evidence="8">
    <location>
        <position position="282"/>
    </location>
</feature>
<comment type="cofactor">
    <cofactor evidence="1">
        <name>pyridoxal 5'-phosphate</name>
        <dbReference type="ChEBI" id="CHEBI:597326"/>
    </cofactor>
</comment>
<evidence type="ECO:0000256" key="2">
    <source>
        <dbReference type="ARBA" id="ARBA00008639"/>
    </source>
</evidence>
<dbReference type="InterPro" id="IPR027278">
    <property type="entry name" value="ACCD_DCysDesulf"/>
</dbReference>
<dbReference type="GO" id="GO:0019148">
    <property type="term" value="F:D-cysteine desulfhydrase activity"/>
    <property type="evidence" value="ECO:0007669"/>
    <property type="project" value="TreeGrafter"/>
</dbReference>
<dbReference type="InterPro" id="IPR001926">
    <property type="entry name" value="TrpB-like_PALP"/>
</dbReference>
<dbReference type="AlphaFoldDB" id="A0A6P8H7S4"/>
<organism evidence="7 8">
    <name type="scientific">Actinia tenebrosa</name>
    <name type="common">Australian red waratah sea anemone</name>
    <dbReference type="NCBI Taxonomy" id="6105"/>
    <lineage>
        <taxon>Eukaryota</taxon>
        <taxon>Metazoa</taxon>
        <taxon>Cnidaria</taxon>
        <taxon>Anthozoa</taxon>
        <taxon>Hexacorallia</taxon>
        <taxon>Actiniaria</taxon>
        <taxon>Actiniidae</taxon>
        <taxon>Actinia</taxon>
    </lineage>
</organism>
<gene>
    <name evidence="8" type="primary">LOC116286402</name>
</gene>
<dbReference type="OrthoDB" id="10266364at2759"/>
<evidence type="ECO:0000256" key="3">
    <source>
        <dbReference type="ARBA" id="ARBA00022898"/>
    </source>
</evidence>
<name>A0A6P8H7S4_ACTTE</name>
<dbReference type="Pfam" id="PF00291">
    <property type="entry name" value="PALP"/>
    <property type="match status" value="1"/>
</dbReference>
<feature type="active site" description="Nucleophile" evidence="4">
    <location>
        <position position="118"/>
    </location>
</feature>
<dbReference type="PIRSF" id="PIRSF006278">
    <property type="entry name" value="ACCD_DCysDesulf"/>
    <property type="match status" value="1"/>
</dbReference>
<dbReference type="InParanoid" id="A0A6P8H7S4"/>
<proteinExistence type="inferred from homology"/>
<evidence type="ECO:0000256" key="4">
    <source>
        <dbReference type="PIRSR" id="PIRSR006278-1"/>
    </source>
</evidence>
<dbReference type="PANTHER" id="PTHR43780">
    <property type="entry name" value="1-AMINOCYCLOPROPANE-1-CARBOXYLATE DEAMINASE-RELATED"/>
    <property type="match status" value="1"/>
</dbReference>
<keyword evidence="7" id="KW-1185">Reference proteome</keyword>
<dbReference type="Proteomes" id="UP000515163">
    <property type="component" value="Unplaced"/>
</dbReference>
<dbReference type="RefSeq" id="XP_031548782.1">
    <property type="nucleotide sequence ID" value="XM_031692922.1"/>
</dbReference>
<dbReference type="InterPro" id="IPR036052">
    <property type="entry name" value="TrpB-like_PALP_sf"/>
</dbReference>
<dbReference type="FunFam" id="3.40.50.1100:FF:000042">
    <property type="entry name" value="Bifunctional D-cysteine desulfhydrase/1-aminocyclopropane-1-carboxylate deaminase mitochondrial"/>
    <property type="match status" value="1"/>
</dbReference>
<protein>
    <submittedName>
        <fullName evidence="8">D-cysteine desulfhydrase 1, mitochondrial</fullName>
    </submittedName>
</protein>
<dbReference type="KEGG" id="aten:116286402"/>
<dbReference type="SUPFAM" id="SSF53686">
    <property type="entry name" value="Tryptophan synthase beta subunit-like PLP-dependent enzymes"/>
    <property type="match status" value="1"/>
</dbReference>
<sequence length="392" mass="43632">MKSTGMAAVKFHQDIFQDRSDTNMPGFTHESLKKYEPPEWAKGLKNVPNYVVELAIHNTPIHKWNLSDVPNGFSVGIKRDDMTGGNLSGNKVRKLEFLLAAAIEQNCDTVFTLGSTYSNHCRSTAISARQLGLECYLFMRQREQGTDIGCLGNLLFNRLMGSHMILTEYLPYDVAIYPKMEQLKEKLEKEKGSKIYVIPAGGSSFTGMFAYLQCFAELVDQKVLEHYTDIVVTVGSGGTASGLAIGNYLTGSKLKVHAVNIRNNAENLHSHIQEDLDHAGLDNVKASDIIDIMEGHKGEGYGLSTPEELEQVIQVACETGITLDPVYTLKSVRGMLAEMRNNPSRFKGKKVLYIHTGGMFGLFEGRMNTVLESNKVTNRVRYWANGEECPEF</sequence>
<evidence type="ECO:0000259" key="6">
    <source>
        <dbReference type="Pfam" id="PF00291"/>
    </source>
</evidence>
<dbReference type="PANTHER" id="PTHR43780:SF2">
    <property type="entry name" value="1-AMINOCYCLOPROPANE-1-CARBOXYLATE DEAMINASE-RELATED"/>
    <property type="match status" value="1"/>
</dbReference>
<evidence type="ECO:0000256" key="5">
    <source>
        <dbReference type="PIRSR" id="PIRSR006278-2"/>
    </source>
</evidence>
<evidence type="ECO:0000313" key="7">
    <source>
        <dbReference type="Proteomes" id="UP000515163"/>
    </source>
</evidence>
<comment type="similarity">
    <text evidence="2">Belongs to the ACC deaminase/D-cysteine desulfhydrase family.</text>
</comment>
<keyword evidence="3 5" id="KW-0663">Pyridoxal phosphate</keyword>